<comment type="caution">
    <text evidence="1">The sequence shown here is derived from an EMBL/GenBank/DDBJ whole genome shotgun (WGS) entry which is preliminary data.</text>
</comment>
<dbReference type="Proteomes" id="UP000092124">
    <property type="component" value="Unassembled WGS sequence"/>
</dbReference>
<dbReference type="STRING" id="56216.A0A1A6GXW2"/>
<gene>
    <name evidence="1" type="ORF">A6R68_00659</name>
</gene>
<protein>
    <submittedName>
        <fullName evidence="1">Uncharacterized protein</fullName>
    </submittedName>
</protein>
<evidence type="ECO:0000313" key="1">
    <source>
        <dbReference type="EMBL" id="OBS70804.1"/>
    </source>
</evidence>
<organism evidence="1 2">
    <name type="scientific">Neotoma lepida</name>
    <name type="common">Desert woodrat</name>
    <dbReference type="NCBI Taxonomy" id="56216"/>
    <lineage>
        <taxon>Eukaryota</taxon>
        <taxon>Metazoa</taxon>
        <taxon>Chordata</taxon>
        <taxon>Craniata</taxon>
        <taxon>Vertebrata</taxon>
        <taxon>Euteleostomi</taxon>
        <taxon>Mammalia</taxon>
        <taxon>Eutheria</taxon>
        <taxon>Euarchontoglires</taxon>
        <taxon>Glires</taxon>
        <taxon>Rodentia</taxon>
        <taxon>Myomorpha</taxon>
        <taxon>Muroidea</taxon>
        <taxon>Cricetidae</taxon>
        <taxon>Neotominae</taxon>
        <taxon>Neotoma</taxon>
    </lineage>
</organism>
<keyword evidence="2" id="KW-1185">Reference proteome</keyword>
<dbReference type="OrthoDB" id="67388at2759"/>
<dbReference type="SUPFAM" id="SSF161060">
    <property type="entry name" value="ATP synthase B chain-like"/>
    <property type="match status" value="1"/>
</dbReference>
<dbReference type="AlphaFoldDB" id="A0A1A6GXW2"/>
<accession>A0A1A6GXW2</accession>
<evidence type="ECO:0000313" key="2">
    <source>
        <dbReference type="Proteomes" id="UP000092124"/>
    </source>
</evidence>
<name>A0A1A6GXW2_NEOLE</name>
<reference evidence="1 2" key="1">
    <citation type="submission" date="2016-06" db="EMBL/GenBank/DDBJ databases">
        <title>The Draft Genome Sequence and Annotation of the Desert Woodrat Neotoma lepida.</title>
        <authorList>
            <person name="Campbell M."/>
            <person name="Oakeson K.F."/>
            <person name="Yandell M."/>
            <person name="Halpert J.R."/>
            <person name="Dearing D."/>
        </authorList>
    </citation>
    <scope>NUCLEOTIDE SEQUENCE [LARGE SCALE GENOMIC DNA]</scope>
    <source>
        <strain evidence="1">417</strain>
        <tissue evidence="1">Liver</tissue>
    </source>
</reference>
<feature type="non-terminal residue" evidence="1">
    <location>
        <position position="203"/>
    </location>
</feature>
<sequence>MVLEFTYQEELYKIEKEVKTYLDDHVSVQDMMYRKERQFKLAMTFRYSRIDFQLCLGKRAISHSGPSSTVWCKGMNAELCSGHSSGFASCRSAFSWWPSWQAVNKPVWAQQHRKENARATVTMSVSKEGSCTCLTSILPLSCTHNQNDSSDTWHIASTIDAITKHQHKTNACKLLLLQVDIVIVHYDCDHSRCDIQEAVYKID</sequence>
<dbReference type="EMBL" id="LZPO01066270">
    <property type="protein sequence ID" value="OBS70804.1"/>
    <property type="molecule type" value="Genomic_DNA"/>
</dbReference>
<proteinExistence type="predicted"/>